<feature type="chain" id="PRO_5027028500" evidence="5">
    <location>
        <begin position="28"/>
        <end position="298"/>
    </location>
</feature>
<feature type="signal peptide" evidence="5">
    <location>
        <begin position="1"/>
        <end position="27"/>
    </location>
</feature>
<dbReference type="SUPFAM" id="SSF53850">
    <property type="entry name" value="Periplasmic binding protein-like II"/>
    <property type="match status" value="1"/>
</dbReference>
<dbReference type="GO" id="GO:0030313">
    <property type="term" value="C:cell envelope"/>
    <property type="evidence" value="ECO:0007669"/>
    <property type="project" value="UniProtKB-SubCell"/>
</dbReference>
<gene>
    <name evidence="7" type="ORF">AVDCRST_MAG82-1232</name>
</gene>
<evidence type="ECO:0000256" key="3">
    <source>
        <dbReference type="ARBA" id="ARBA00022729"/>
    </source>
</evidence>
<dbReference type="Pfam" id="PF00497">
    <property type="entry name" value="SBP_bac_3"/>
    <property type="match status" value="1"/>
</dbReference>
<evidence type="ECO:0000256" key="2">
    <source>
        <dbReference type="ARBA" id="ARBA00010333"/>
    </source>
</evidence>
<dbReference type="Gene3D" id="3.40.190.10">
    <property type="entry name" value="Periplasmic binding protein-like II"/>
    <property type="match status" value="2"/>
</dbReference>
<evidence type="ECO:0000259" key="6">
    <source>
        <dbReference type="SMART" id="SM00062"/>
    </source>
</evidence>
<comment type="subcellular location">
    <subcellularLocation>
        <location evidence="1">Cell envelope</location>
    </subcellularLocation>
</comment>
<evidence type="ECO:0000256" key="4">
    <source>
        <dbReference type="RuleBase" id="RU003744"/>
    </source>
</evidence>
<dbReference type="InterPro" id="IPR018313">
    <property type="entry name" value="SBP_3_CS"/>
</dbReference>
<dbReference type="EMBL" id="CADCVA010000168">
    <property type="protein sequence ID" value="CAA9418010.1"/>
    <property type="molecule type" value="Genomic_DNA"/>
</dbReference>
<proteinExistence type="inferred from homology"/>
<evidence type="ECO:0000256" key="1">
    <source>
        <dbReference type="ARBA" id="ARBA00004196"/>
    </source>
</evidence>
<dbReference type="PANTHER" id="PTHR35936:SF19">
    <property type="entry name" value="AMINO-ACID-BINDING PROTEIN YXEM-RELATED"/>
    <property type="match status" value="1"/>
</dbReference>
<comment type="similarity">
    <text evidence="2 4">Belongs to the bacterial solute-binding protein 3 family.</text>
</comment>
<evidence type="ECO:0000256" key="5">
    <source>
        <dbReference type="SAM" id="SignalP"/>
    </source>
</evidence>
<feature type="domain" description="Solute-binding protein family 3/N-terminal" evidence="6">
    <location>
        <begin position="53"/>
        <end position="290"/>
    </location>
</feature>
<dbReference type="InterPro" id="IPR001638">
    <property type="entry name" value="Solute-binding_3/MltF_N"/>
</dbReference>
<organism evidence="7">
    <name type="scientific">uncultured Rubrobacteraceae bacterium</name>
    <dbReference type="NCBI Taxonomy" id="349277"/>
    <lineage>
        <taxon>Bacteria</taxon>
        <taxon>Bacillati</taxon>
        <taxon>Actinomycetota</taxon>
        <taxon>Rubrobacteria</taxon>
        <taxon>Rubrobacterales</taxon>
        <taxon>Rubrobacteraceae</taxon>
        <taxon>environmental samples</taxon>
    </lineage>
</organism>
<accession>A0A6J4PP83</accession>
<evidence type="ECO:0000313" key="7">
    <source>
        <dbReference type="EMBL" id="CAA9418010.1"/>
    </source>
</evidence>
<dbReference type="AlphaFoldDB" id="A0A6J4PP83"/>
<name>A0A6J4PP83_9ACTN</name>
<dbReference type="PROSITE" id="PS51257">
    <property type="entry name" value="PROKAR_LIPOPROTEIN"/>
    <property type="match status" value="1"/>
</dbReference>
<protein>
    <submittedName>
        <fullName evidence="7">Cystine ABC transporter, cystine-binding protein</fullName>
    </submittedName>
</protein>
<sequence>MNLKRNPGRLASLAVALVALMTVTACGGGGSAGGGDGGGGGGNLLQEIKDRGVLRASTDPAYPPQSFQNEQGEFEGFDIDVTEEIAKRMGVEVEWMTPSWDVITAGSWNGRWDLSVGSMTITPDRAEVLYFTPAYYYTPAATAVHESNTDITNLETDLDGKRVGVGTATTYEQYLDGSLDISGDFEYLVDDPQVQTYDTDSSAIQDLALGDGIRLDAAMSSLTTLEEAKDSGTPIKIVGDPLYYEPLAVAVDRESPANPKPLVDEVSKIVEEMHKDGTLTELSEKWYDGIDLTKKQGA</sequence>
<reference evidence="7" key="1">
    <citation type="submission" date="2020-02" db="EMBL/GenBank/DDBJ databases">
        <authorList>
            <person name="Meier V. D."/>
        </authorList>
    </citation>
    <scope>NUCLEOTIDE SEQUENCE</scope>
    <source>
        <strain evidence="7">AVDCRST_MAG82</strain>
    </source>
</reference>
<dbReference type="PANTHER" id="PTHR35936">
    <property type="entry name" value="MEMBRANE-BOUND LYTIC MUREIN TRANSGLYCOSYLASE F"/>
    <property type="match status" value="1"/>
</dbReference>
<keyword evidence="3 5" id="KW-0732">Signal</keyword>
<dbReference type="SMART" id="SM00062">
    <property type="entry name" value="PBPb"/>
    <property type="match status" value="1"/>
</dbReference>
<dbReference type="PROSITE" id="PS01039">
    <property type="entry name" value="SBP_BACTERIAL_3"/>
    <property type="match status" value="1"/>
</dbReference>